<dbReference type="InterPro" id="IPR020846">
    <property type="entry name" value="MFS_dom"/>
</dbReference>
<dbReference type="Proteomes" id="UP000288805">
    <property type="component" value="Unassembled WGS sequence"/>
</dbReference>
<dbReference type="InterPro" id="IPR036259">
    <property type="entry name" value="MFS_trans_sf"/>
</dbReference>
<comment type="caution">
    <text evidence="8">The sequence shown here is derived from an EMBL/GenBank/DDBJ whole genome shotgun (WGS) entry which is preliminary data.</text>
</comment>
<proteinExistence type="predicted"/>
<comment type="subcellular location">
    <subcellularLocation>
        <location evidence="1">Membrane</location>
        <topology evidence="1">Multi-pass membrane protein</topology>
    </subcellularLocation>
</comment>
<keyword evidence="3 6" id="KW-0812">Transmembrane</keyword>
<dbReference type="GO" id="GO:0022857">
    <property type="term" value="F:transmembrane transporter activity"/>
    <property type="evidence" value="ECO:0007669"/>
    <property type="project" value="InterPro"/>
</dbReference>
<dbReference type="InterPro" id="IPR011701">
    <property type="entry name" value="MFS"/>
</dbReference>
<dbReference type="GO" id="GO:0016020">
    <property type="term" value="C:membrane"/>
    <property type="evidence" value="ECO:0007669"/>
    <property type="project" value="UniProtKB-SubCell"/>
</dbReference>
<keyword evidence="4 6" id="KW-1133">Transmembrane helix</keyword>
<dbReference type="PANTHER" id="PTHR23504:SF15">
    <property type="entry name" value="MAJOR FACILITATOR SUPERFAMILY (MFS) PROFILE DOMAIN-CONTAINING PROTEIN"/>
    <property type="match status" value="1"/>
</dbReference>
<evidence type="ECO:0000256" key="1">
    <source>
        <dbReference type="ARBA" id="ARBA00004141"/>
    </source>
</evidence>
<evidence type="ECO:0000256" key="6">
    <source>
        <dbReference type="SAM" id="Phobius"/>
    </source>
</evidence>
<dbReference type="PROSITE" id="PS50850">
    <property type="entry name" value="MFS"/>
    <property type="match status" value="1"/>
</dbReference>
<evidence type="ECO:0000256" key="2">
    <source>
        <dbReference type="ARBA" id="ARBA00022448"/>
    </source>
</evidence>
<keyword evidence="5 6" id="KW-0472">Membrane</keyword>
<dbReference type="AlphaFoldDB" id="A0A438J7J8"/>
<name>A0A438J7J8_VITVI</name>
<protein>
    <submittedName>
        <fullName evidence="8">Protein zinc induced facilitator-like 1</fullName>
    </submittedName>
</protein>
<dbReference type="EMBL" id="QGNW01000058">
    <property type="protein sequence ID" value="RVX04876.1"/>
    <property type="molecule type" value="Genomic_DNA"/>
</dbReference>
<dbReference type="SUPFAM" id="SSF103473">
    <property type="entry name" value="MFS general substrate transporter"/>
    <property type="match status" value="1"/>
</dbReference>
<feature type="transmembrane region" description="Helical" evidence="6">
    <location>
        <begin position="77"/>
        <end position="99"/>
    </location>
</feature>
<keyword evidence="2" id="KW-0813">Transport</keyword>
<dbReference type="Gene3D" id="1.20.1250.20">
    <property type="entry name" value="MFS general substrate transporter like domains"/>
    <property type="match status" value="1"/>
</dbReference>
<dbReference type="Pfam" id="PF07690">
    <property type="entry name" value="MFS_1"/>
    <property type="match status" value="1"/>
</dbReference>
<evidence type="ECO:0000256" key="5">
    <source>
        <dbReference type="ARBA" id="ARBA00023136"/>
    </source>
</evidence>
<feature type="domain" description="Major facilitator superfamily (MFS) profile" evidence="7">
    <location>
        <begin position="39"/>
        <end position="234"/>
    </location>
</feature>
<evidence type="ECO:0000259" key="7">
    <source>
        <dbReference type="PROSITE" id="PS50850"/>
    </source>
</evidence>
<feature type="transmembrane region" description="Helical" evidence="6">
    <location>
        <begin position="111"/>
        <end position="136"/>
    </location>
</feature>
<gene>
    <name evidence="8" type="primary">ZIFL1_1</name>
    <name evidence="8" type="ORF">CK203_019269</name>
</gene>
<feature type="transmembrane region" description="Helical" evidence="6">
    <location>
        <begin position="41"/>
        <end position="65"/>
    </location>
</feature>
<organism evidence="8 9">
    <name type="scientific">Vitis vinifera</name>
    <name type="common">Grape</name>
    <dbReference type="NCBI Taxonomy" id="29760"/>
    <lineage>
        <taxon>Eukaryota</taxon>
        <taxon>Viridiplantae</taxon>
        <taxon>Streptophyta</taxon>
        <taxon>Embryophyta</taxon>
        <taxon>Tracheophyta</taxon>
        <taxon>Spermatophyta</taxon>
        <taxon>Magnoliopsida</taxon>
        <taxon>eudicotyledons</taxon>
        <taxon>Gunneridae</taxon>
        <taxon>Pentapetalae</taxon>
        <taxon>rosids</taxon>
        <taxon>Vitales</taxon>
        <taxon>Vitaceae</taxon>
        <taxon>Viteae</taxon>
        <taxon>Vitis</taxon>
    </lineage>
</organism>
<evidence type="ECO:0000313" key="9">
    <source>
        <dbReference type="Proteomes" id="UP000288805"/>
    </source>
</evidence>
<evidence type="ECO:0000256" key="3">
    <source>
        <dbReference type="ARBA" id="ARBA00022692"/>
    </source>
</evidence>
<feature type="transmembrane region" description="Helical" evidence="6">
    <location>
        <begin position="205"/>
        <end position="225"/>
    </location>
</feature>
<evidence type="ECO:0000313" key="8">
    <source>
        <dbReference type="EMBL" id="RVX04876.1"/>
    </source>
</evidence>
<dbReference type="PANTHER" id="PTHR23504">
    <property type="entry name" value="MAJOR FACILITATOR SUPERFAMILY DOMAIN-CONTAINING PROTEIN 10"/>
    <property type="match status" value="1"/>
</dbReference>
<sequence length="234" mass="26016">MAKNREALLKKEVWEYDESCPGCKIDHLKESNPGIPFKLLFYVWIVVLCAALPISSLFPFLYFMIRDFHIAKREEDIGFYAGYVGSSFMFGRALTSVIWGMVADRYGRKPVITAGLIALIIFNTLFGLSTNVWMALSTRNPCLKKVTVSLQGKDSALFRRLELGLMLGRPHAFAAKLRALISPSVQFAYASEVCRKEYQALGMSIISTAWGIGLVIGPALGGFLAQQETTINLC</sequence>
<accession>A0A438J7J8</accession>
<evidence type="ECO:0000256" key="4">
    <source>
        <dbReference type="ARBA" id="ARBA00022989"/>
    </source>
</evidence>
<reference evidence="8 9" key="1">
    <citation type="journal article" date="2018" name="PLoS Genet.">
        <title>Population sequencing reveals clonal diversity and ancestral inbreeding in the grapevine cultivar Chardonnay.</title>
        <authorList>
            <person name="Roach M.J."/>
            <person name="Johnson D.L."/>
            <person name="Bohlmann J."/>
            <person name="van Vuuren H.J."/>
            <person name="Jones S.J."/>
            <person name="Pretorius I.S."/>
            <person name="Schmidt S.A."/>
            <person name="Borneman A.R."/>
        </authorList>
    </citation>
    <scope>NUCLEOTIDE SEQUENCE [LARGE SCALE GENOMIC DNA]</scope>
    <source>
        <strain evidence="9">cv. Chardonnay</strain>
        <tissue evidence="8">Leaf</tissue>
    </source>
</reference>